<evidence type="ECO:0000313" key="1">
    <source>
        <dbReference type="EMBL" id="EEF13484.1"/>
    </source>
</evidence>
<keyword evidence="2" id="KW-1185">Reference proteome</keyword>
<gene>
    <name evidence="1" type="ORF">CAMRE0001_2015</name>
</gene>
<dbReference type="AlphaFoldDB" id="B9D3D6"/>
<sequence>MGLNFDEKTLPKKTSKLGILCSCAPWLPEISRDYMSNLLLIGSNRQENLMSEIKPKF</sequence>
<reference evidence="1 2" key="1">
    <citation type="submission" date="2008-08" db="EMBL/GenBank/DDBJ databases">
        <authorList>
            <person name="Madupu R."/>
            <person name="Durkin A.S."/>
            <person name="Torralba M."/>
            <person name="Methe B."/>
            <person name="Sutton G.G."/>
            <person name="Strausberg R.L."/>
            <person name="Nelson K.E."/>
        </authorList>
    </citation>
    <scope>NUCLEOTIDE SEQUENCE [LARGE SCALE GENOMIC DNA]</scope>
    <source>
        <strain evidence="1 2">RM3267</strain>
    </source>
</reference>
<proteinExistence type="predicted"/>
<name>B9D3D6_CAMRE</name>
<evidence type="ECO:0000313" key="2">
    <source>
        <dbReference type="Proteomes" id="UP000003082"/>
    </source>
</evidence>
<comment type="caution">
    <text evidence="1">The sequence shown here is derived from an EMBL/GenBank/DDBJ whole genome shotgun (WGS) entry which is preliminary data.</text>
</comment>
<accession>B9D3D6</accession>
<organism evidence="1 2">
    <name type="scientific">Campylobacter rectus RM3267</name>
    <dbReference type="NCBI Taxonomy" id="553218"/>
    <lineage>
        <taxon>Bacteria</taxon>
        <taxon>Pseudomonadati</taxon>
        <taxon>Campylobacterota</taxon>
        <taxon>Epsilonproteobacteria</taxon>
        <taxon>Campylobacterales</taxon>
        <taxon>Campylobacteraceae</taxon>
        <taxon>Campylobacter</taxon>
    </lineage>
</organism>
<dbReference type="EMBL" id="ACFU01000019">
    <property type="protein sequence ID" value="EEF13484.1"/>
    <property type="molecule type" value="Genomic_DNA"/>
</dbReference>
<dbReference type="STRING" id="553218.CAMRE0001_2015"/>
<dbReference type="Proteomes" id="UP000003082">
    <property type="component" value="Unassembled WGS sequence"/>
</dbReference>
<protein>
    <submittedName>
        <fullName evidence="1">Uncharacterized protein</fullName>
    </submittedName>
</protein>